<dbReference type="Gene3D" id="1.10.10.10">
    <property type="entry name" value="Winged helix-like DNA-binding domain superfamily/Winged helix DNA-binding domain"/>
    <property type="match status" value="1"/>
</dbReference>
<dbReference type="Pfam" id="PF00486">
    <property type="entry name" value="Trans_reg_C"/>
    <property type="match status" value="1"/>
</dbReference>
<dbReference type="EMBL" id="JAFREM010000006">
    <property type="protein sequence ID" value="MBO1305369.1"/>
    <property type="molecule type" value="Genomic_DNA"/>
</dbReference>
<dbReference type="SUPFAM" id="SSF46894">
    <property type="entry name" value="C-terminal effector domain of the bipartite response regulators"/>
    <property type="match status" value="1"/>
</dbReference>
<dbReference type="Proteomes" id="UP000664601">
    <property type="component" value="Unassembled WGS sequence"/>
</dbReference>
<reference evidence="6 7" key="1">
    <citation type="submission" date="2021-03" db="EMBL/GenBank/DDBJ databases">
        <title>Enterococcal diversity collection.</title>
        <authorList>
            <person name="Gilmore M.S."/>
            <person name="Schwartzman J."/>
            <person name="Van Tyne D."/>
            <person name="Martin M."/>
            <person name="Earl A.M."/>
            <person name="Manson A.L."/>
            <person name="Straub T."/>
            <person name="Salamzade R."/>
            <person name="Saavedra J."/>
            <person name="Lebreton F."/>
            <person name="Prichula J."/>
            <person name="Schaufler K."/>
            <person name="Gaca A."/>
            <person name="Sgardioli B."/>
            <person name="Wagenaar J."/>
            <person name="Strong T."/>
        </authorList>
    </citation>
    <scope>NUCLEOTIDE SEQUENCE [LARGE SCALE GENOMIC DNA]</scope>
    <source>
        <strain evidence="6 7">669A</strain>
    </source>
</reference>
<keyword evidence="3" id="KW-0804">Transcription</keyword>
<comment type="caution">
    <text evidence="6">The sequence shown here is derived from an EMBL/GenBank/DDBJ whole genome shotgun (WGS) entry which is preliminary data.</text>
</comment>
<evidence type="ECO:0000256" key="2">
    <source>
        <dbReference type="ARBA" id="ARBA00023125"/>
    </source>
</evidence>
<proteinExistence type="predicted"/>
<keyword evidence="2 4" id="KW-0238">DNA-binding</keyword>
<gene>
    <name evidence="6" type="ORF">JZO70_04315</name>
</gene>
<dbReference type="SMART" id="SM00862">
    <property type="entry name" value="Trans_reg_C"/>
    <property type="match status" value="1"/>
</dbReference>
<protein>
    <submittedName>
        <fullName evidence="6">Helix-turn-helix domain-containing protein</fullName>
    </submittedName>
</protein>
<dbReference type="InterPro" id="IPR036388">
    <property type="entry name" value="WH-like_DNA-bd_sf"/>
</dbReference>
<keyword evidence="7" id="KW-1185">Reference proteome</keyword>
<feature type="domain" description="OmpR/PhoB-type" evidence="5">
    <location>
        <begin position="123"/>
        <end position="234"/>
    </location>
</feature>
<accession>A0ABS3L6X4</accession>
<sequence>MRKVLILTKNILNEQELQENIQRLSHEVYCTTCDFDQLDNKVFLMNIVNFFQIVIISETISDNQMAEVLKVLNSEQTKVFRKVEFMPDKKERAQFDEFTIDEWLEVSDSLEVLREKIERSTASNLTKVGMGGNSSVVNFNAQSQFFLSEGEQFLKALRKLSSNERKVFYYLISVENQTISRRDICEYVWEEELTNSQLSSLSNIVKKIRSKFQEVGIQDEIIKNQWKKGYAFTDKFWQLIQLAKSEGQLAG</sequence>
<evidence type="ECO:0000256" key="4">
    <source>
        <dbReference type="PROSITE-ProRule" id="PRU01091"/>
    </source>
</evidence>
<name>A0ABS3L6X4_9ENTE</name>
<evidence type="ECO:0000256" key="1">
    <source>
        <dbReference type="ARBA" id="ARBA00023015"/>
    </source>
</evidence>
<evidence type="ECO:0000313" key="7">
    <source>
        <dbReference type="Proteomes" id="UP000664601"/>
    </source>
</evidence>
<dbReference type="RefSeq" id="WP_207672312.1">
    <property type="nucleotide sequence ID" value="NZ_JAFREM010000006.1"/>
</dbReference>
<dbReference type="PROSITE" id="PS51755">
    <property type="entry name" value="OMPR_PHOB"/>
    <property type="match status" value="1"/>
</dbReference>
<evidence type="ECO:0000259" key="5">
    <source>
        <dbReference type="PROSITE" id="PS51755"/>
    </source>
</evidence>
<evidence type="ECO:0000313" key="6">
    <source>
        <dbReference type="EMBL" id="MBO1305369.1"/>
    </source>
</evidence>
<organism evidence="6 7">
    <name type="scientific">Candidatus Enterococcus moelleringii</name>
    <dbReference type="NCBI Taxonomy" id="2815325"/>
    <lineage>
        <taxon>Bacteria</taxon>
        <taxon>Bacillati</taxon>
        <taxon>Bacillota</taxon>
        <taxon>Bacilli</taxon>
        <taxon>Lactobacillales</taxon>
        <taxon>Enterococcaceae</taxon>
        <taxon>Enterococcus</taxon>
    </lineage>
</organism>
<evidence type="ECO:0000256" key="3">
    <source>
        <dbReference type="ARBA" id="ARBA00023163"/>
    </source>
</evidence>
<dbReference type="InterPro" id="IPR016032">
    <property type="entry name" value="Sig_transdc_resp-reg_C-effctor"/>
</dbReference>
<feature type="DNA-binding region" description="OmpR/PhoB-type" evidence="4">
    <location>
        <begin position="123"/>
        <end position="234"/>
    </location>
</feature>
<keyword evidence="1" id="KW-0805">Transcription regulation</keyword>
<dbReference type="InterPro" id="IPR001867">
    <property type="entry name" value="OmpR/PhoB-type_DNA-bd"/>
</dbReference>